<feature type="region of interest" description="Disordered" evidence="1">
    <location>
        <begin position="146"/>
        <end position="175"/>
    </location>
</feature>
<evidence type="ECO:0000256" key="2">
    <source>
        <dbReference type="SAM" id="Phobius"/>
    </source>
</evidence>
<keyword evidence="6" id="KW-1185">Reference proteome</keyword>
<proteinExistence type="predicted"/>
<dbReference type="Proteomes" id="UP001058120">
    <property type="component" value="Chromosome"/>
</dbReference>
<keyword evidence="2" id="KW-1133">Transmembrane helix</keyword>
<evidence type="ECO:0000259" key="4">
    <source>
        <dbReference type="SMART" id="SM00978"/>
    </source>
</evidence>
<dbReference type="RefSeq" id="WP_334315878.1">
    <property type="nucleotide sequence ID" value="NZ_CP065938.1"/>
</dbReference>
<protein>
    <submittedName>
        <fullName evidence="5">Tim44 domain-containing protein</fullName>
    </submittedName>
</protein>
<feature type="signal peptide" evidence="3">
    <location>
        <begin position="1"/>
        <end position="20"/>
    </location>
</feature>
<dbReference type="InterPro" id="IPR007379">
    <property type="entry name" value="Tim44-like_dom"/>
</dbReference>
<evidence type="ECO:0000313" key="5">
    <source>
        <dbReference type="EMBL" id="UWX06275.1"/>
    </source>
</evidence>
<evidence type="ECO:0000313" key="6">
    <source>
        <dbReference type="Proteomes" id="UP001058120"/>
    </source>
</evidence>
<keyword evidence="2" id="KW-0472">Membrane</keyword>
<keyword evidence="3" id="KW-0732">Signal</keyword>
<dbReference type="PANTHER" id="PTHR41542">
    <property type="entry name" value="BLL5807 PROTEIN"/>
    <property type="match status" value="1"/>
</dbReference>
<reference evidence="5" key="1">
    <citation type="submission" date="2020-12" db="EMBL/GenBank/DDBJ databases">
        <title>Taurinivorans muris gen. nov., sp. nov., fundamental and realized metabolic niche of a ubiquitous sulfidogenic bacterium in the murine intestine.</title>
        <authorList>
            <person name="Ye H."/>
            <person name="Hanson B.T."/>
            <person name="Loy A."/>
        </authorList>
    </citation>
    <scope>NUCLEOTIDE SEQUENCE</scope>
    <source>
        <strain evidence="5">LT0009</strain>
    </source>
</reference>
<evidence type="ECO:0000256" key="1">
    <source>
        <dbReference type="SAM" id="MobiDB-lite"/>
    </source>
</evidence>
<organism evidence="5 6">
    <name type="scientific">Taurinivorans muris</name>
    <dbReference type="NCBI Taxonomy" id="2787751"/>
    <lineage>
        <taxon>Bacteria</taxon>
        <taxon>Pseudomonadati</taxon>
        <taxon>Thermodesulfobacteriota</taxon>
        <taxon>Desulfovibrionia</taxon>
        <taxon>Desulfovibrionales</taxon>
        <taxon>Desulfovibrionaceae</taxon>
        <taxon>Taurinivorans</taxon>
    </lineage>
</organism>
<gene>
    <name evidence="5" type="ORF">JBF11_02885</name>
</gene>
<feature type="chain" id="PRO_5046879946" evidence="3">
    <location>
        <begin position="21"/>
        <end position="297"/>
    </location>
</feature>
<dbReference type="PANTHER" id="PTHR41542:SF1">
    <property type="entry name" value="BLL5807 PROTEIN"/>
    <property type="match status" value="1"/>
</dbReference>
<feature type="compositionally biased region" description="Polar residues" evidence="1">
    <location>
        <begin position="152"/>
        <end position="161"/>
    </location>
</feature>
<keyword evidence="2" id="KW-0812">Transmembrane</keyword>
<dbReference type="SUPFAM" id="SSF54427">
    <property type="entry name" value="NTF2-like"/>
    <property type="match status" value="1"/>
</dbReference>
<dbReference type="InterPro" id="IPR032710">
    <property type="entry name" value="NTF2-like_dom_sf"/>
</dbReference>
<dbReference type="EMBL" id="CP065938">
    <property type="protein sequence ID" value="UWX06275.1"/>
    <property type="molecule type" value="Genomic_DNA"/>
</dbReference>
<name>A0ABY5Y256_9BACT</name>
<accession>A0ABY5Y256</accession>
<feature type="transmembrane region" description="Helical" evidence="2">
    <location>
        <begin position="88"/>
        <end position="121"/>
    </location>
</feature>
<dbReference type="Pfam" id="PF04280">
    <property type="entry name" value="Tim44"/>
    <property type="match status" value="1"/>
</dbReference>
<dbReference type="SMART" id="SM00978">
    <property type="entry name" value="Tim44"/>
    <property type="match status" value="1"/>
</dbReference>
<evidence type="ECO:0000256" key="3">
    <source>
        <dbReference type="SAM" id="SignalP"/>
    </source>
</evidence>
<feature type="domain" description="Tim44-like" evidence="4">
    <location>
        <begin position="166"/>
        <end position="296"/>
    </location>
</feature>
<sequence length="297" mass="32699">MKLKKLCGIAAIILSLSAFGTFSMPDDADARRIGGGRSIGRTTTVRPSAPAGVTTGQQHFQQQRAVGSTAGAAAVNRRGMFGGVLGGLLAGSLIGSLLMGGGFAGGGGFLDLIIIGLLIYFGLKFFRNRQQNQNNAQTYRQAQTYQDEKAQGPNTQGSSAWDNLRSERAPRTDVQTSGTFNTEEFLEGAKKLYVRMQESWDLRDIEDIKQFTSPIMHKDIEEQFKEDPNPSKTELLLINAQVLEVKQEGNYEQVAVLFDVLMKEAENENNEQVREIWNFSRNKADNGSWVLDGIQQV</sequence>
<dbReference type="Gene3D" id="3.10.450.240">
    <property type="match status" value="1"/>
</dbReference>